<dbReference type="EMBL" id="JAIWYP010000005">
    <property type="protein sequence ID" value="KAH3819299.1"/>
    <property type="molecule type" value="Genomic_DNA"/>
</dbReference>
<proteinExistence type="predicted"/>
<dbReference type="Proteomes" id="UP000828390">
    <property type="component" value="Unassembled WGS sequence"/>
</dbReference>
<evidence type="ECO:0000313" key="1">
    <source>
        <dbReference type="EMBL" id="KAH3819299.1"/>
    </source>
</evidence>
<accession>A0A9D4GPR2</accession>
<gene>
    <name evidence="1" type="ORF">DPMN_121033</name>
</gene>
<dbReference type="AlphaFoldDB" id="A0A9D4GPR2"/>
<keyword evidence="2" id="KW-1185">Reference proteome</keyword>
<evidence type="ECO:0000313" key="2">
    <source>
        <dbReference type="Proteomes" id="UP000828390"/>
    </source>
</evidence>
<protein>
    <submittedName>
        <fullName evidence="1">Uncharacterized protein</fullName>
    </submittedName>
</protein>
<comment type="caution">
    <text evidence="1">The sequence shown here is derived from an EMBL/GenBank/DDBJ whole genome shotgun (WGS) entry which is preliminary data.</text>
</comment>
<organism evidence="1 2">
    <name type="scientific">Dreissena polymorpha</name>
    <name type="common">Zebra mussel</name>
    <name type="synonym">Mytilus polymorpha</name>
    <dbReference type="NCBI Taxonomy" id="45954"/>
    <lineage>
        <taxon>Eukaryota</taxon>
        <taxon>Metazoa</taxon>
        <taxon>Spiralia</taxon>
        <taxon>Lophotrochozoa</taxon>
        <taxon>Mollusca</taxon>
        <taxon>Bivalvia</taxon>
        <taxon>Autobranchia</taxon>
        <taxon>Heteroconchia</taxon>
        <taxon>Euheterodonta</taxon>
        <taxon>Imparidentia</taxon>
        <taxon>Neoheterodontei</taxon>
        <taxon>Myida</taxon>
        <taxon>Dreissenoidea</taxon>
        <taxon>Dreissenidae</taxon>
        <taxon>Dreissena</taxon>
    </lineage>
</organism>
<reference evidence="1" key="2">
    <citation type="submission" date="2020-11" db="EMBL/GenBank/DDBJ databases">
        <authorList>
            <person name="McCartney M.A."/>
            <person name="Auch B."/>
            <person name="Kono T."/>
            <person name="Mallez S."/>
            <person name="Becker A."/>
            <person name="Gohl D.M."/>
            <person name="Silverstein K.A.T."/>
            <person name="Koren S."/>
            <person name="Bechman K.B."/>
            <person name="Herman A."/>
            <person name="Abrahante J.E."/>
            <person name="Garbe J."/>
        </authorList>
    </citation>
    <scope>NUCLEOTIDE SEQUENCE</scope>
    <source>
        <strain evidence="1">Duluth1</strain>
        <tissue evidence="1">Whole animal</tissue>
    </source>
</reference>
<sequence>MESRFERRGDERKYREKKGDRKNWKKWFNGNNVKEKERQDIHSEEADLEMMKGLTGNIILGYGPRKQR</sequence>
<reference evidence="1" key="1">
    <citation type="journal article" date="2019" name="bioRxiv">
        <title>The Genome of the Zebra Mussel, Dreissena polymorpha: A Resource for Invasive Species Research.</title>
        <authorList>
            <person name="McCartney M.A."/>
            <person name="Auch B."/>
            <person name="Kono T."/>
            <person name="Mallez S."/>
            <person name="Zhang Y."/>
            <person name="Obille A."/>
            <person name="Becker A."/>
            <person name="Abrahante J.E."/>
            <person name="Garbe J."/>
            <person name="Badalamenti J.P."/>
            <person name="Herman A."/>
            <person name="Mangelson H."/>
            <person name="Liachko I."/>
            <person name="Sullivan S."/>
            <person name="Sone E.D."/>
            <person name="Koren S."/>
            <person name="Silverstein K.A.T."/>
            <person name="Beckman K.B."/>
            <person name="Gohl D.M."/>
        </authorList>
    </citation>
    <scope>NUCLEOTIDE SEQUENCE</scope>
    <source>
        <strain evidence="1">Duluth1</strain>
        <tissue evidence="1">Whole animal</tissue>
    </source>
</reference>
<name>A0A9D4GPR2_DREPO</name>